<dbReference type="Pfam" id="PF08238">
    <property type="entry name" value="Sel1"/>
    <property type="match status" value="8"/>
</dbReference>
<evidence type="ECO:0000313" key="4">
    <source>
        <dbReference type="EMBL" id="KAG5419661.1"/>
    </source>
</evidence>
<organism evidence="4 5">
    <name type="scientific">Candida metapsilosis</name>
    <dbReference type="NCBI Taxonomy" id="273372"/>
    <lineage>
        <taxon>Eukaryota</taxon>
        <taxon>Fungi</taxon>
        <taxon>Dikarya</taxon>
        <taxon>Ascomycota</taxon>
        <taxon>Saccharomycotina</taxon>
        <taxon>Pichiomycetes</taxon>
        <taxon>Debaryomycetaceae</taxon>
        <taxon>Candida/Lodderomyces clade</taxon>
        <taxon>Candida</taxon>
    </lineage>
</organism>
<dbReference type="InterPro" id="IPR006597">
    <property type="entry name" value="Sel1-like"/>
</dbReference>
<dbReference type="Proteomes" id="UP000669133">
    <property type="component" value="Unassembled WGS sequence"/>
</dbReference>
<feature type="signal peptide" evidence="3">
    <location>
        <begin position="1"/>
        <end position="23"/>
    </location>
</feature>
<evidence type="ECO:0000313" key="5">
    <source>
        <dbReference type="Proteomes" id="UP000669133"/>
    </source>
</evidence>
<dbReference type="SUPFAM" id="SSF81901">
    <property type="entry name" value="HCP-like"/>
    <property type="match status" value="3"/>
</dbReference>
<gene>
    <name evidence="4" type="ORF">I9W82_001541</name>
</gene>
<name>A0A8H8DDB2_9ASCO</name>
<dbReference type="OrthoDB" id="27934at2759"/>
<dbReference type="GeneID" id="93650170"/>
<dbReference type="PANTHER" id="PTHR11102">
    <property type="entry name" value="SEL-1-LIKE PROTEIN"/>
    <property type="match status" value="1"/>
</dbReference>
<keyword evidence="5" id="KW-1185">Reference proteome</keyword>
<dbReference type="SMART" id="SM00671">
    <property type="entry name" value="SEL1"/>
    <property type="match status" value="7"/>
</dbReference>
<dbReference type="RefSeq" id="XP_067548777.1">
    <property type="nucleotide sequence ID" value="XM_067690298.1"/>
</dbReference>
<evidence type="ECO:0000256" key="3">
    <source>
        <dbReference type="SAM" id="SignalP"/>
    </source>
</evidence>
<sequence>MQKFFPLLRSLYLCFCFLTYTIAIDTPAKPNEYEQAITQLHQIESTYHRRFVYTADSIENNLVIPPYDPITRQYKQKKHKLQSPPQQLIDNVIPLLETAASNSNPKALITLGDLYLFGNYSLPADYPKAKTYYERAVEIWPDAHAYFMLGFIHSTGLFGEFPIDEKRANLFYQIAAENGDMYALQVMAYRNLKGVGVQSNCELALPYLSKLSKMGFEREKTPIVEVDYNIRIPDFNGGLYGGKLSEMASSVEIPSRVYAELRAQIEEQRLDANDHKYVTYYYNGLEYLKGDYFNDKDYAKAFREFHNCVKLGEEYYGSRDYENVGRIDRIFLSLCQVNLGRMYLEGLYVDKDPQIAQQILQTSLKVKVSSEALNQLGYIAEHGLVGEANQTKAMEYYGWAANQKSGPGSKNMAKLLMKTDGADPVESSESRSLIYKHMRQAAYFGDTDALYYTGSFLESGLAQLVEPEEKVTCQSIALYYREFLKRYTSFYAPHLKYAFEELASGNFENALVGYSLAAEQGYEHAQVSAAYLLYQVQPLYSREETKTFTSDRLNLAVQYLDRASKQGNLDATILLGDIFKGQDESAPIEPDYERAFNYYRIAADRHSSHGAFKLAEMYEYGLGPEDFTIDYFLAKRYYDQSLQYKEKNDIDQALYLKPKYSSAHIHWALLRLRFKHLFSSNGANNRMDDQSNGWFSTLKSLGTKPASEKKAPEQRESISKADAHHYGTDYETEFVENYDIGDYLVISLTFLFFLVFFVQNIIRQVRRMRNGNEERREPPEEARDGAQWNGNQFHFRRGNFEFHFFAI</sequence>
<dbReference type="InterPro" id="IPR011990">
    <property type="entry name" value="TPR-like_helical_dom_sf"/>
</dbReference>
<keyword evidence="2" id="KW-0472">Membrane</keyword>
<keyword evidence="2" id="KW-0812">Transmembrane</keyword>
<evidence type="ECO:0000256" key="1">
    <source>
        <dbReference type="ARBA" id="ARBA00038101"/>
    </source>
</evidence>
<dbReference type="AlphaFoldDB" id="A0A8H8DDB2"/>
<feature type="transmembrane region" description="Helical" evidence="2">
    <location>
        <begin position="743"/>
        <end position="762"/>
    </location>
</feature>
<accession>A0A8H8DDB2</accession>
<reference evidence="4 5" key="1">
    <citation type="submission" date="2020-12" db="EMBL/GenBank/DDBJ databases">
        <title>Effect of drift, selection, and recombination on the evolution of hybrid genomes in Candida yeast pathogens.</title>
        <authorList>
            <person name="Mixao V."/>
            <person name="Ksiezopolska E."/>
            <person name="Saus E."/>
            <person name="Boekhout T."/>
            <person name="Gacser A."/>
            <person name="Gabaldon T."/>
        </authorList>
    </citation>
    <scope>NUCLEOTIDE SEQUENCE [LARGE SCALE GENOMIC DNA]</scope>
    <source>
        <strain evidence="4 5">BP57</strain>
    </source>
</reference>
<dbReference type="EMBL" id="JAEOAQ010000002">
    <property type="protein sequence ID" value="KAG5419661.1"/>
    <property type="molecule type" value="Genomic_DNA"/>
</dbReference>
<keyword evidence="3" id="KW-0732">Signal</keyword>
<dbReference type="InterPro" id="IPR050767">
    <property type="entry name" value="Sel1_AlgK"/>
</dbReference>
<dbReference type="PANTHER" id="PTHR11102:SF160">
    <property type="entry name" value="ERAD-ASSOCIATED E3 UBIQUITIN-PROTEIN LIGASE COMPONENT HRD3"/>
    <property type="match status" value="1"/>
</dbReference>
<keyword evidence="2" id="KW-1133">Transmembrane helix</keyword>
<feature type="chain" id="PRO_5034492514" evidence="3">
    <location>
        <begin position="24"/>
        <end position="807"/>
    </location>
</feature>
<proteinExistence type="inferred from homology"/>
<comment type="caution">
    <text evidence="4">The sequence shown here is derived from an EMBL/GenBank/DDBJ whole genome shotgun (WGS) entry which is preliminary data.</text>
</comment>
<evidence type="ECO:0000256" key="2">
    <source>
        <dbReference type="SAM" id="Phobius"/>
    </source>
</evidence>
<dbReference type="Gene3D" id="1.25.40.10">
    <property type="entry name" value="Tetratricopeptide repeat domain"/>
    <property type="match status" value="2"/>
</dbReference>
<protein>
    <submittedName>
        <fullName evidence="4">HRD3</fullName>
    </submittedName>
</protein>
<comment type="similarity">
    <text evidence="1">Belongs to the sel-1 family.</text>
</comment>